<dbReference type="EC" id="3.1.26.8" evidence="11 12"/>
<organism evidence="14 15">
    <name type="scientific">Spiroplasma eriocheiris</name>
    <dbReference type="NCBI Taxonomy" id="315358"/>
    <lineage>
        <taxon>Bacteria</taxon>
        <taxon>Bacillati</taxon>
        <taxon>Mycoplasmatota</taxon>
        <taxon>Mollicutes</taxon>
        <taxon>Entomoplasmatales</taxon>
        <taxon>Spiroplasmataceae</taxon>
        <taxon>Spiroplasma</taxon>
    </lineage>
</organism>
<dbReference type="AlphaFoldDB" id="A0A0H3XJK1"/>
<evidence type="ECO:0000313" key="14">
    <source>
        <dbReference type="EMBL" id="AKM54770.1"/>
    </source>
</evidence>
<evidence type="ECO:0000256" key="9">
    <source>
        <dbReference type="ARBA" id="ARBA00022842"/>
    </source>
</evidence>
<dbReference type="Proteomes" id="UP000035661">
    <property type="component" value="Chromosome"/>
</dbReference>
<keyword evidence="15" id="KW-1185">Reference proteome</keyword>
<evidence type="ECO:0000256" key="10">
    <source>
        <dbReference type="ARBA" id="ARBA00022884"/>
    </source>
</evidence>
<dbReference type="GO" id="GO:0006364">
    <property type="term" value="P:rRNA processing"/>
    <property type="evidence" value="ECO:0007669"/>
    <property type="project" value="UniProtKB-UniRule"/>
</dbReference>
<dbReference type="Pfam" id="PF01751">
    <property type="entry name" value="Toprim"/>
    <property type="match status" value="1"/>
</dbReference>
<reference evidence="14 15" key="1">
    <citation type="journal article" date="2015" name="Genome Biol. Evol.">
        <title>Found and Lost: The Fates of Horizontally Acquired Genes in Arthropod-Symbiotic Spiroplasma.</title>
        <authorList>
            <person name="Lo W.S."/>
            <person name="Gasparich G.E."/>
            <person name="Kuo C.H."/>
        </authorList>
    </citation>
    <scope>NUCLEOTIDE SEQUENCE [LARGE SCALE GENOMIC DNA]</scope>
    <source>
        <strain evidence="15">TDA-040725-5</strain>
    </source>
</reference>
<comment type="catalytic activity">
    <reaction evidence="11">
        <text>Endonucleolytic cleavage of RNA, removing 21 and 42 nucleotides, respectively, from the 5'- and 3'-termini of a 5S-rRNA precursor.</text>
        <dbReference type="EC" id="3.1.26.8"/>
    </reaction>
</comment>
<dbReference type="KEGG" id="seri:SERIO_v1c12210"/>
<dbReference type="PATRIC" id="fig|743698.3.peg.1233"/>
<keyword evidence="5" id="KW-0479">Metal-binding</keyword>
<evidence type="ECO:0000256" key="1">
    <source>
        <dbReference type="ARBA" id="ARBA00022490"/>
    </source>
</evidence>
<evidence type="ECO:0000256" key="12">
    <source>
        <dbReference type="NCBIfam" id="TIGR00334"/>
    </source>
</evidence>
<dbReference type="CDD" id="cd01027">
    <property type="entry name" value="TOPRIM_RNase_M5_like"/>
    <property type="match status" value="1"/>
</dbReference>
<dbReference type="InterPro" id="IPR034141">
    <property type="entry name" value="TOPRIM_RNase_M5-like"/>
</dbReference>
<evidence type="ECO:0000256" key="6">
    <source>
        <dbReference type="ARBA" id="ARBA00022730"/>
    </source>
</evidence>
<dbReference type="RefSeq" id="WP_047791948.1">
    <property type="nucleotide sequence ID" value="NZ_CP011856.1"/>
</dbReference>
<keyword evidence="4 11" id="KW-0540">Nuclease</keyword>
<keyword evidence="8 11" id="KW-0378">Hydrolase</keyword>
<keyword evidence="7 11" id="KW-0255">Endonuclease</keyword>
<comment type="subcellular location">
    <subcellularLocation>
        <location evidence="11">Cytoplasm</location>
    </subcellularLocation>
</comment>
<evidence type="ECO:0000256" key="8">
    <source>
        <dbReference type="ARBA" id="ARBA00022801"/>
    </source>
</evidence>
<dbReference type="Pfam" id="PF13331">
    <property type="entry name" value="DUF4093"/>
    <property type="match status" value="1"/>
</dbReference>
<name>A0A0H3XJK1_9MOLU</name>
<reference evidence="15" key="2">
    <citation type="submission" date="2015-06" db="EMBL/GenBank/DDBJ databases">
        <title>Complete genome sequence of Spiroplasma eriocheiris TDA-040725-5 (DSM 21848).</title>
        <authorList>
            <person name="Lo W.-S."/>
            <person name="Kuo C.-H."/>
        </authorList>
    </citation>
    <scope>NUCLEOTIDE SEQUENCE [LARGE SCALE GENOMIC DNA]</scope>
    <source>
        <strain evidence="15">TDA-040725-5</strain>
    </source>
</reference>
<dbReference type="STRING" id="315358.SERIO_v1c12210"/>
<evidence type="ECO:0000256" key="7">
    <source>
        <dbReference type="ARBA" id="ARBA00022759"/>
    </source>
</evidence>
<dbReference type="SUPFAM" id="SSF110455">
    <property type="entry name" value="Toprim domain"/>
    <property type="match status" value="1"/>
</dbReference>
<dbReference type="GO" id="GO:0043822">
    <property type="term" value="F:ribonuclease M5 activity"/>
    <property type="evidence" value="ECO:0007669"/>
    <property type="project" value="UniProtKB-UniRule"/>
</dbReference>
<dbReference type="PANTHER" id="PTHR39156">
    <property type="entry name" value="RIBONUCLEASE M5"/>
    <property type="match status" value="1"/>
</dbReference>
<dbReference type="GO" id="GO:0019843">
    <property type="term" value="F:rRNA binding"/>
    <property type="evidence" value="ECO:0007669"/>
    <property type="project" value="UniProtKB-KW"/>
</dbReference>
<keyword evidence="3 11" id="KW-0698">rRNA processing</keyword>
<evidence type="ECO:0000256" key="5">
    <source>
        <dbReference type="ARBA" id="ARBA00022723"/>
    </source>
</evidence>
<keyword evidence="2 11" id="KW-0690">Ribosome biogenesis</keyword>
<dbReference type="PANTHER" id="PTHR39156:SF2">
    <property type="entry name" value="DNA PRIMASE (BACTERIAL TYPE) AND SMALL PRIMASE-LIKE PROTEINS"/>
    <property type="match status" value="1"/>
</dbReference>
<feature type="domain" description="Toprim" evidence="13">
    <location>
        <begin position="4"/>
        <end position="96"/>
    </location>
</feature>
<sequence>MWDNIIIIVEGKTDTNKIQSIYPNLTCVETNGSAIDGSILQRIKQLSLTHQIIIFTDPDYPGQKIRQIVSDYLDNKCSHAFIDKNLAIKNNKVGIAQAVPETIKKALASVVHFNSNQEPSLSWHDYIILVDSKPKRDYLSQNLHFTKVNNKTLYKWLNLMGVNKTKVQEILKEQINDGTTK</sequence>
<keyword evidence="10 11" id="KW-0694">RNA-binding</keyword>
<evidence type="ECO:0000256" key="11">
    <source>
        <dbReference type="HAMAP-Rule" id="MF_01469"/>
    </source>
</evidence>
<protein>
    <recommendedName>
        <fullName evidence="11 12">Ribonuclease M5</fullName>
        <ecNumber evidence="11 12">3.1.26.8</ecNumber>
    </recommendedName>
    <alternativeName>
        <fullName evidence="11">RNase M5</fullName>
    </alternativeName>
    <alternativeName>
        <fullName evidence="11">Ribosomal RNA terminal maturase M5</fullName>
    </alternativeName>
</protein>
<evidence type="ECO:0000259" key="13">
    <source>
        <dbReference type="PROSITE" id="PS50880"/>
    </source>
</evidence>
<dbReference type="GO" id="GO:0046872">
    <property type="term" value="F:metal ion binding"/>
    <property type="evidence" value="ECO:0007669"/>
    <property type="project" value="UniProtKB-KW"/>
</dbReference>
<dbReference type="Gene3D" id="3.40.1360.10">
    <property type="match status" value="1"/>
</dbReference>
<dbReference type="EMBL" id="CP011856">
    <property type="protein sequence ID" value="AKM54770.1"/>
    <property type="molecule type" value="Genomic_DNA"/>
</dbReference>
<evidence type="ECO:0000256" key="4">
    <source>
        <dbReference type="ARBA" id="ARBA00022722"/>
    </source>
</evidence>
<proteinExistence type="inferred from homology"/>
<dbReference type="GO" id="GO:0005737">
    <property type="term" value="C:cytoplasm"/>
    <property type="evidence" value="ECO:0007669"/>
    <property type="project" value="UniProtKB-SubCell"/>
</dbReference>
<gene>
    <name evidence="11" type="primary">rnmV</name>
    <name evidence="14" type="ORF">SERIO_v1c12210</name>
</gene>
<comment type="similarity">
    <text evidence="11">Belongs to the ribonuclease M5 family.</text>
</comment>
<dbReference type="InterPro" id="IPR025156">
    <property type="entry name" value="RNase_M5_C"/>
</dbReference>
<dbReference type="InterPro" id="IPR004466">
    <property type="entry name" value="RNase_M5"/>
</dbReference>
<dbReference type="NCBIfam" id="TIGR00334">
    <property type="entry name" value="5S_RNA_mat_M5"/>
    <property type="match status" value="1"/>
</dbReference>
<evidence type="ECO:0000256" key="2">
    <source>
        <dbReference type="ARBA" id="ARBA00022517"/>
    </source>
</evidence>
<evidence type="ECO:0000256" key="3">
    <source>
        <dbReference type="ARBA" id="ARBA00022552"/>
    </source>
</evidence>
<evidence type="ECO:0000313" key="15">
    <source>
        <dbReference type="Proteomes" id="UP000035661"/>
    </source>
</evidence>
<dbReference type="HAMAP" id="MF_01469">
    <property type="entry name" value="RNase_M5"/>
    <property type="match status" value="1"/>
</dbReference>
<keyword evidence="6 11" id="KW-0699">rRNA-binding</keyword>
<dbReference type="InterPro" id="IPR006171">
    <property type="entry name" value="TOPRIM_dom"/>
</dbReference>
<dbReference type="SMART" id="SM00493">
    <property type="entry name" value="TOPRIM"/>
    <property type="match status" value="1"/>
</dbReference>
<keyword evidence="1 11" id="KW-0963">Cytoplasm</keyword>
<comment type="function">
    <text evidence="11">Required for correct processing of both the 5' and 3' ends of 5S rRNA precursor. Cleaves both sides of a double-stranded region yielding mature 5S rRNA in one step.</text>
</comment>
<dbReference type="PROSITE" id="PS50880">
    <property type="entry name" value="TOPRIM"/>
    <property type="match status" value="1"/>
</dbReference>
<accession>A0A0H3XJK1</accession>
<keyword evidence="9" id="KW-0460">Magnesium</keyword>